<dbReference type="InterPro" id="IPR036188">
    <property type="entry name" value="FAD/NAD-bd_sf"/>
</dbReference>
<dbReference type="Pfam" id="PF13450">
    <property type="entry name" value="NAD_binding_8"/>
    <property type="match status" value="1"/>
</dbReference>
<dbReference type="RefSeq" id="WP_187561105.1">
    <property type="nucleotide sequence ID" value="NZ_JACGWS010000002.1"/>
</dbReference>
<evidence type="ECO:0000313" key="2">
    <source>
        <dbReference type="Proteomes" id="UP000619238"/>
    </source>
</evidence>
<dbReference type="Proteomes" id="UP000619238">
    <property type="component" value="Unassembled WGS sequence"/>
</dbReference>
<dbReference type="PROSITE" id="PS51257">
    <property type="entry name" value="PROKAR_LIPOPROTEIN"/>
    <property type="match status" value="1"/>
</dbReference>
<organism evidence="1 2">
    <name type="scientific">Kordia aestuariivivens</name>
    <dbReference type="NCBI Taxonomy" id="2759037"/>
    <lineage>
        <taxon>Bacteria</taxon>
        <taxon>Pseudomonadati</taxon>
        <taxon>Bacteroidota</taxon>
        <taxon>Flavobacteriia</taxon>
        <taxon>Flavobacteriales</taxon>
        <taxon>Flavobacteriaceae</taxon>
        <taxon>Kordia</taxon>
    </lineage>
</organism>
<reference evidence="1 2" key="1">
    <citation type="submission" date="2020-07" db="EMBL/GenBank/DDBJ databases">
        <title>Description of Kordia aestuariivivens sp. nov., isolated from a tidal flat.</title>
        <authorList>
            <person name="Park S."/>
            <person name="Yoon J.-H."/>
        </authorList>
    </citation>
    <scope>NUCLEOTIDE SEQUENCE [LARGE SCALE GENOMIC DNA]</scope>
    <source>
        <strain evidence="1 2">YSTF-M3</strain>
    </source>
</reference>
<gene>
    <name evidence="1" type="ORF">H2O64_05245</name>
</gene>
<proteinExistence type="predicted"/>
<dbReference type="Gene3D" id="3.90.660.10">
    <property type="match status" value="1"/>
</dbReference>
<dbReference type="EMBL" id="JACGWS010000002">
    <property type="protein sequence ID" value="MBC8754065.1"/>
    <property type="molecule type" value="Genomic_DNA"/>
</dbReference>
<sequence>MNRRQFLSIGGGLLILTACRNSEKDFFEKKEYEFPIQLDSNRAIGHLVHSAVSMPVSEIIKTETLVVGGGIAGLSAACSLASNDFMICELGADIGGTSGAITINKSLYTQGAHYDLAYPTNFGNEGLELLEKLNIISFSSINNQWEFIEKQHLIPKQKEEACYINGEMKPTILPKSELRKNMFSLFEVYDNEFPLPTTLIDAKWNHLDKITFFDYLNKYLPITSDFIEAIDYQLLDDYGGTSKQISALAGIHYYKCRPYEEDEKRHVELFSPLEGNYYFIQKMMKKIDAKNLFCNHLVFGLQQQKDTWLVDVLDTKNMTKKSIIAKNVIYAGQKNALKYVHPKSYPTFSDVSYTPWVVINFELDDIILENTKWQNDFMSPDPSFLGFVDSKVQNATKSRVLTVYYCFPDVHHYVVQKFEETHKSIVHDALKKIGLYYGKDVSKHVKKAYVKLLGHAMPLPKPGYMTKTRELVTNNLAFAGVDTGRLPLLFDAMDSGIQATKNIIY</sequence>
<keyword evidence="2" id="KW-1185">Reference proteome</keyword>
<dbReference type="Gene3D" id="3.50.50.60">
    <property type="entry name" value="FAD/NAD(P)-binding domain"/>
    <property type="match status" value="1"/>
</dbReference>
<evidence type="ECO:0000313" key="1">
    <source>
        <dbReference type="EMBL" id="MBC8754065.1"/>
    </source>
</evidence>
<dbReference type="SUPFAM" id="SSF51905">
    <property type="entry name" value="FAD/NAD(P)-binding domain"/>
    <property type="match status" value="1"/>
</dbReference>
<dbReference type="Gene3D" id="1.10.405.10">
    <property type="entry name" value="Guanine Nucleotide Dissociation Inhibitor, domain 1"/>
    <property type="match status" value="1"/>
</dbReference>
<dbReference type="PANTHER" id="PTHR43563:SF1">
    <property type="entry name" value="AMINE OXIDASE [FLAVIN-CONTAINING] B"/>
    <property type="match status" value="1"/>
</dbReference>
<dbReference type="InterPro" id="IPR050703">
    <property type="entry name" value="Flavin_MAO"/>
</dbReference>
<name>A0ABR7Q698_9FLAO</name>
<protein>
    <submittedName>
        <fullName evidence="1">NAD(P)-binding protein</fullName>
    </submittedName>
</protein>
<comment type="caution">
    <text evidence="1">The sequence shown here is derived from an EMBL/GenBank/DDBJ whole genome shotgun (WGS) entry which is preliminary data.</text>
</comment>
<accession>A0ABR7Q698</accession>
<dbReference type="PANTHER" id="PTHR43563">
    <property type="entry name" value="AMINE OXIDASE"/>
    <property type="match status" value="1"/>
</dbReference>